<dbReference type="HOGENOM" id="CLU_2158946_0_0_1"/>
<gene>
    <name evidence="2" type="ORF">MBM_07062</name>
</gene>
<dbReference type="EMBL" id="JH921444">
    <property type="protein sequence ID" value="EKD14851.1"/>
    <property type="molecule type" value="Genomic_DNA"/>
</dbReference>
<dbReference type="Proteomes" id="UP000006753">
    <property type="component" value="Unassembled WGS sequence"/>
</dbReference>
<sequence length="111" mass="11570">MVALVLEAHLKAAAVGRQAEIRPHVSSEYGYSANGLFVISSCPDDDHGEFQAELTESMTPAKTTSSHAGTHLSESSLSGGLPTGTVTPPIQIIQIWWSATVLPGSGVRSPA</sequence>
<evidence type="ECO:0000256" key="1">
    <source>
        <dbReference type="SAM" id="MobiDB-lite"/>
    </source>
</evidence>
<evidence type="ECO:0000313" key="3">
    <source>
        <dbReference type="Proteomes" id="UP000006753"/>
    </source>
</evidence>
<name>K1WPF3_MARBU</name>
<organism evidence="2 3">
    <name type="scientific">Marssonina brunnea f. sp. multigermtubi (strain MB_m1)</name>
    <name type="common">Marssonina leaf spot fungus</name>
    <dbReference type="NCBI Taxonomy" id="1072389"/>
    <lineage>
        <taxon>Eukaryota</taxon>
        <taxon>Fungi</taxon>
        <taxon>Dikarya</taxon>
        <taxon>Ascomycota</taxon>
        <taxon>Pezizomycotina</taxon>
        <taxon>Leotiomycetes</taxon>
        <taxon>Helotiales</taxon>
        <taxon>Drepanopezizaceae</taxon>
        <taxon>Drepanopeziza</taxon>
    </lineage>
</organism>
<protein>
    <submittedName>
        <fullName evidence="2">Uncharacterized protein</fullName>
    </submittedName>
</protein>
<reference evidence="2 3" key="1">
    <citation type="journal article" date="2012" name="BMC Genomics">
        <title>Sequencing the genome of Marssonina brunnea reveals fungus-poplar co-evolution.</title>
        <authorList>
            <person name="Zhu S."/>
            <person name="Cao Y.-Z."/>
            <person name="Jiang C."/>
            <person name="Tan B.-Y."/>
            <person name="Wang Z."/>
            <person name="Feng S."/>
            <person name="Zhang L."/>
            <person name="Su X.-H."/>
            <person name="Brejova B."/>
            <person name="Vinar T."/>
            <person name="Xu M."/>
            <person name="Wang M.-X."/>
            <person name="Zhang S.-G."/>
            <person name="Huang M.-R."/>
            <person name="Wu R."/>
            <person name="Zhou Y."/>
        </authorList>
    </citation>
    <scope>NUCLEOTIDE SEQUENCE [LARGE SCALE GENOMIC DNA]</scope>
    <source>
        <strain evidence="2 3">MB_m1</strain>
    </source>
</reference>
<proteinExistence type="predicted"/>
<dbReference type="AlphaFoldDB" id="K1WPF3"/>
<feature type="region of interest" description="Disordered" evidence="1">
    <location>
        <begin position="56"/>
        <end position="83"/>
    </location>
</feature>
<evidence type="ECO:0000313" key="2">
    <source>
        <dbReference type="EMBL" id="EKD14851.1"/>
    </source>
</evidence>
<keyword evidence="3" id="KW-1185">Reference proteome</keyword>
<dbReference type="InParanoid" id="K1WPF3"/>
<dbReference type="KEGG" id="mbe:MBM_07062"/>
<accession>K1WPF3</accession>